<feature type="domain" description="Reverse transcriptase" evidence="2">
    <location>
        <begin position="1"/>
        <end position="191"/>
    </location>
</feature>
<dbReference type="PROSITE" id="PS50878">
    <property type="entry name" value="RT_POL"/>
    <property type="match status" value="1"/>
</dbReference>
<proteinExistence type="predicted"/>
<reference evidence="3" key="1">
    <citation type="submission" date="2025-08" db="UniProtKB">
        <authorList>
            <consortium name="Ensembl"/>
        </authorList>
    </citation>
    <scope>IDENTIFICATION</scope>
</reference>
<dbReference type="SUPFAM" id="SSF56672">
    <property type="entry name" value="DNA/RNA polymerases"/>
    <property type="match status" value="1"/>
</dbReference>
<evidence type="ECO:0000313" key="4">
    <source>
        <dbReference type="Proteomes" id="UP000694548"/>
    </source>
</evidence>
<evidence type="ECO:0000259" key="2">
    <source>
        <dbReference type="PROSITE" id="PS50878"/>
    </source>
</evidence>
<feature type="domain" description="C-type lectin" evidence="1">
    <location>
        <begin position="167"/>
        <end position="269"/>
    </location>
</feature>
<dbReference type="SUPFAM" id="SSF56436">
    <property type="entry name" value="C-type lectin-like"/>
    <property type="match status" value="1"/>
</dbReference>
<dbReference type="GeneTree" id="ENSGT01150000286909"/>
<dbReference type="Gene3D" id="3.10.100.10">
    <property type="entry name" value="Mannose-Binding Protein A, subunit A"/>
    <property type="match status" value="1"/>
</dbReference>
<reference evidence="3" key="2">
    <citation type="submission" date="2025-09" db="UniProtKB">
        <authorList>
            <consortium name="Ensembl"/>
        </authorList>
    </citation>
    <scope>IDENTIFICATION</scope>
</reference>
<evidence type="ECO:0000313" key="3">
    <source>
        <dbReference type="Ensembl" id="ENSNFUP00015030324.1"/>
    </source>
</evidence>
<dbReference type="Pfam" id="PF00078">
    <property type="entry name" value="RVT_1"/>
    <property type="match status" value="1"/>
</dbReference>
<dbReference type="PANTHER" id="PTHR33332">
    <property type="entry name" value="REVERSE TRANSCRIPTASE DOMAIN-CONTAINING PROTEIN"/>
    <property type="match status" value="1"/>
</dbReference>
<dbReference type="InterPro" id="IPR016187">
    <property type="entry name" value="CTDL_fold"/>
</dbReference>
<dbReference type="PROSITE" id="PS50041">
    <property type="entry name" value="C_TYPE_LECTIN_2"/>
    <property type="match status" value="1"/>
</dbReference>
<dbReference type="InterPro" id="IPR016186">
    <property type="entry name" value="C-type_lectin-like/link_sf"/>
</dbReference>
<sequence length="270" mass="30089">MAADSGHLSILVLLDRSAAFDTISHSILLKRLASIGISHTSLAWFTSYISDRTQFIQIQSHSSSPSPVTAGVPQGSVLGPLLSIIYLLPLGYIFRKYNVDFHCCTDDTQLYISSNPNASLPPISLSNCLSEIRSWLSQNLIKLSSNKTELLLIAVTFHFVRKVGQKYLVSNKERGSFQKASEFCSQQGVELVLPQSGEKNNKLTQLIGEADQTAWINRERLESESLKFTKWAEGQPDEPIQQESCIVVSDKGYWRVSRDCSLNAYIVCQI</sequence>
<dbReference type="Pfam" id="PF00059">
    <property type="entry name" value="Lectin_C"/>
    <property type="match status" value="1"/>
</dbReference>
<accession>A0A8C6M5Q4</accession>
<evidence type="ECO:0000259" key="1">
    <source>
        <dbReference type="PROSITE" id="PS50041"/>
    </source>
</evidence>
<organism evidence="3 4">
    <name type="scientific">Nothobranchius furzeri</name>
    <name type="common">Turquoise killifish</name>
    <dbReference type="NCBI Taxonomy" id="105023"/>
    <lineage>
        <taxon>Eukaryota</taxon>
        <taxon>Metazoa</taxon>
        <taxon>Chordata</taxon>
        <taxon>Craniata</taxon>
        <taxon>Vertebrata</taxon>
        <taxon>Euteleostomi</taxon>
        <taxon>Actinopterygii</taxon>
        <taxon>Neopterygii</taxon>
        <taxon>Teleostei</taxon>
        <taxon>Neoteleostei</taxon>
        <taxon>Acanthomorphata</taxon>
        <taxon>Ovalentaria</taxon>
        <taxon>Atherinomorphae</taxon>
        <taxon>Cyprinodontiformes</taxon>
        <taxon>Nothobranchiidae</taxon>
        <taxon>Nothobranchius</taxon>
    </lineage>
</organism>
<keyword evidence="4" id="KW-1185">Reference proteome</keyword>
<dbReference type="SMART" id="SM00034">
    <property type="entry name" value="CLECT"/>
    <property type="match status" value="1"/>
</dbReference>
<dbReference type="Proteomes" id="UP000694548">
    <property type="component" value="Unassembled WGS sequence"/>
</dbReference>
<name>A0A8C6M5Q4_NOTFU</name>
<dbReference type="InterPro" id="IPR001304">
    <property type="entry name" value="C-type_lectin-like"/>
</dbReference>
<dbReference type="AlphaFoldDB" id="A0A8C6M5Q4"/>
<dbReference type="InterPro" id="IPR043502">
    <property type="entry name" value="DNA/RNA_pol_sf"/>
</dbReference>
<evidence type="ECO:0008006" key="5">
    <source>
        <dbReference type="Google" id="ProtNLM"/>
    </source>
</evidence>
<protein>
    <recommendedName>
        <fullName evidence="5">Reverse transcriptase domain-containing protein</fullName>
    </recommendedName>
</protein>
<dbReference type="Ensembl" id="ENSNFUT00015031689.1">
    <property type="protein sequence ID" value="ENSNFUP00015030324.1"/>
    <property type="gene ID" value="ENSNFUG00015014772.1"/>
</dbReference>
<dbReference type="InterPro" id="IPR000477">
    <property type="entry name" value="RT_dom"/>
</dbReference>